<protein>
    <submittedName>
        <fullName evidence="2">Uncharacterized protein</fullName>
    </submittedName>
</protein>
<feature type="compositionally biased region" description="Low complexity" evidence="1">
    <location>
        <begin position="1"/>
        <end position="10"/>
    </location>
</feature>
<accession>A4D9E0</accession>
<dbReference type="OrthoDB" id="4384751at2759"/>
<dbReference type="AlphaFoldDB" id="A4D9E0"/>
<gene>
    <name evidence="2" type="ORF">AFUA_3G14165</name>
</gene>
<name>A4D9E0_ASPFU</name>
<evidence type="ECO:0000256" key="1">
    <source>
        <dbReference type="SAM" id="MobiDB-lite"/>
    </source>
</evidence>
<dbReference type="Proteomes" id="UP000002530">
    <property type="component" value="Unassembled WGS sequence"/>
</dbReference>
<feature type="region of interest" description="Disordered" evidence="1">
    <location>
        <begin position="1"/>
        <end position="22"/>
    </location>
</feature>
<evidence type="ECO:0000313" key="3">
    <source>
        <dbReference type="Proteomes" id="UP000002530"/>
    </source>
</evidence>
<organism evidence="2 3">
    <name type="scientific">Aspergillus fumigatus (strain ATCC MYA-4609 / CBS 101355 / FGSC A1100 / Af293)</name>
    <name type="common">Neosartorya fumigata</name>
    <dbReference type="NCBI Taxonomy" id="330879"/>
    <lineage>
        <taxon>Eukaryota</taxon>
        <taxon>Fungi</taxon>
        <taxon>Dikarya</taxon>
        <taxon>Ascomycota</taxon>
        <taxon>Pezizomycotina</taxon>
        <taxon>Eurotiomycetes</taxon>
        <taxon>Eurotiomycetidae</taxon>
        <taxon>Eurotiales</taxon>
        <taxon>Aspergillaceae</taxon>
        <taxon>Aspergillus</taxon>
        <taxon>Aspergillus subgen. Fumigati</taxon>
    </lineage>
</organism>
<dbReference type="HOGENOM" id="CLU_2739563_0_0_1"/>
<comment type="caution">
    <text evidence="2">The sequence shown here is derived from an EMBL/GenBank/DDBJ whole genome shotgun (WGS) entry which is preliminary data.</text>
</comment>
<reference evidence="2 3" key="1">
    <citation type="journal article" date="2005" name="Nature">
        <title>Genomic sequence of the pathogenic and allergenic filamentous fungus Aspergillus fumigatus.</title>
        <authorList>
            <person name="Nierman W.C."/>
            <person name="Pain A."/>
            <person name="Anderson M.J."/>
            <person name="Wortman J.R."/>
            <person name="Kim H.S."/>
            <person name="Arroyo J."/>
            <person name="Berriman M."/>
            <person name="Abe K."/>
            <person name="Archer D.B."/>
            <person name="Bermejo C."/>
            <person name="Bennett J."/>
            <person name="Bowyer P."/>
            <person name="Chen D."/>
            <person name="Collins M."/>
            <person name="Coulsen R."/>
            <person name="Davies R."/>
            <person name="Dyer P.S."/>
            <person name="Farman M."/>
            <person name="Fedorova N."/>
            <person name="Fedorova N."/>
            <person name="Feldblyum T.V."/>
            <person name="Fischer R."/>
            <person name="Fosker N."/>
            <person name="Fraser A."/>
            <person name="Garcia J.L."/>
            <person name="Garcia M.J."/>
            <person name="Goble A."/>
            <person name="Goldman G.H."/>
            <person name="Gomi K."/>
            <person name="Griffith-Jones S."/>
            <person name="Gwilliam R."/>
            <person name="Haas B."/>
            <person name="Haas H."/>
            <person name="Harris D."/>
            <person name="Horiuchi H."/>
            <person name="Huang J."/>
            <person name="Humphray S."/>
            <person name="Jimenez J."/>
            <person name="Keller N."/>
            <person name="Khouri H."/>
            <person name="Kitamoto K."/>
            <person name="Kobayashi T."/>
            <person name="Konzack S."/>
            <person name="Kulkarni R."/>
            <person name="Kumagai T."/>
            <person name="Lafon A."/>
            <person name="Latge J.P."/>
            <person name="Li W."/>
            <person name="Lord A."/>
            <person name="Lu C."/>
            <person name="Majoros W.H."/>
            <person name="May G.S."/>
            <person name="Miller B.L."/>
            <person name="Mohamoud Y."/>
            <person name="Molina M."/>
            <person name="Monod M."/>
            <person name="Mouyna I."/>
            <person name="Mulligan S."/>
            <person name="Murphy L."/>
            <person name="O'Neil S."/>
            <person name="Paulsen I."/>
            <person name="Penalva M.A."/>
            <person name="Pertea M."/>
            <person name="Price C."/>
            <person name="Pritchard B.L."/>
            <person name="Quail M.A."/>
            <person name="Rabbinowitsch E."/>
            <person name="Rawlins N."/>
            <person name="Rajandream M.A."/>
            <person name="Reichard U."/>
            <person name="Renauld H."/>
            <person name="Robson G.D."/>
            <person name="Rodriguez de Cordoba S."/>
            <person name="Rodriguez-Pena J.M."/>
            <person name="Ronning C.M."/>
            <person name="Rutter S."/>
            <person name="Salzberg S.L."/>
            <person name="Sanchez M."/>
            <person name="Sanchez-Ferrero J.C."/>
            <person name="Saunders D."/>
            <person name="Seeger K."/>
            <person name="Squares R."/>
            <person name="Squares S."/>
            <person name="Takeuchi M."/>
            <person name="Tekaia F."/>
            <person name="Turner G."/>
            <person name="Vazquez de Aldana C.R."/>
            <person name="Weidman J."/>
            <person name="White O."/>
            <person name="Woodward J."/>
            <person name="Yu J.H."/>
            <person name="Fraser C."/>
            <person name="Galagan J.E."/>
            <person name="Asai K."/>
            <person name="Machida M."/>
            <person name="Hall N."/>
            <person name="Barrell B."/>
            <person name="Denning D.W."/>
        </authorList>
    </citation>
    <scope>NUCLEOTIDE SEQUENCE [LARGE SCALE GENOMIC DNA]</scope>
    <source>
        <strain evidence="2 3">Af293</strain>
    </source>
</reference>
<keyword evidence="3" id="KW-1185">Reference proteome</keyword>
<dbReference type="GeneID" id="5077067"/>
<dbReference type="VEuPathDB" id="FungiDB:Afu3g14165"/>
<dbReference type="InParanoid" id="A4D9E0"/>
<sequence length="71" mass="7991">MASTTSSITINVNSHCETPSPRFNHPRPIQLYRMQGYAVRMVPLDTDGLENADEYVMQLVVSIISLSMICF</sequence>
<evidence type="ECO:0000313" key="2">
    <source>
        <dbReference type="EMBL" id="EBA27449.1"/>
    </source>
</evidence>
<dbReference type="KEGG" id="afm:AFUA_3G14165"/>
<dbReference type="RefSeq" id="XP_001481635.1">
    <property type="nucleotide sequence ID" value="XM_001481585.1"/>
</dbReference>
<dbReference type="EMBL" id="AAHF01000002">
    <property type="protein sequence ID" value="EBA27449.1"/>
    <property type="molecule type" value="Genomic_DNA"/>
</dbReference>
<proteinExistence type="predicted"/>